<keyword evidence="2" id="KW-1185">Reference proteome</keyword>
<protein>
    <recommendedName>
        <fullName evidence="3">DUF2442 domain-containing protein</fullName>
    </recommendedName>
</protein>
<dbReference type="InterPro" id="IPR018841">
    <property type="entry name" value="DUF2442"/>
</dbReference>
<evidence type="ECO:0008006" key="3">
    <source>
        <dbReference type="Google" id="ProtNLM"/>
    </source>
</evidence>
<evidence type="ECO:0000313" key="1">
    <source>
        <dbReference type="EMBL" id="SNS43182.1"/>
    </source>
</evidence>
<dbReference type="Pfam" id="PF10387">
    <property type="entry name" value="DUF2442"/>
    <property type="match status" value="1"/>
</dbReference>
<proteinExistence type="predicted"/>
<dbReference type="Gene3D" id="3.30.2020.10">
    <property type="entry name" value="NE0471-like N-terminal domain"/>
    <property type="match status" value="1"/>
</dbReference>
<dbReference type="EMBL" id="FZPD01000001">
    <property type="protein sequence ID" value="SNS43182.1"/>
    <property type="molecule type" value="Genomic_DNA"/>
</dbReference>
<name>A0A239EH17_EKHLU</name>
<evidence type="ECO:0000313" key="2">
    <source>
        <dbReference type="Proteomes" id="UP000198393"/>
    </source>
</evidence>
<gene>
    <name evidence="1" type="ORF">SAMN05421640_0112</name>
</gene>
<accession>A0A239EH17</accession>
<dbReference type="RefSeq" id="WP_089354901.1">
    <property type="nucleotide sequence ID" value="NZ_FZPD01000001.1"/>
</dbReference>
<sequence length="100" mass="11834">MKIIEKYQEEIQDLAIKSAHYIGDFAIRISFSDGAEKLVDFKPFLNANNHPEIKKYEKEENFKQFKIMNGNLDWNDFELCFPFEDLYHNTILHEESSAIS</sequence>
<dbReference type="SUPFAM" id="SSF143880">
    <property type="entry name" value="NE0471 N-terminal domain-like"/>
    <property type="match status" value="1"/>
</dbReference>
<organism evidence="1 2">
    <name type="scientific">Ekhidna lutea</name>
    <dbReference type="NCBI Taxonomy" id="447679"/>
    <lineage>
        <taxon>Bacteria</taxon>
        <taxon>Pseudomonadati</taxon>
        <taxon>Bacteroidota</taxon>
        <taxon>Cytophagia</taxon>
        <taxon>Cytophagales</taxon>
        <taxon>Reichenbachiellaceae</taxon>
        <taxon>Ekhidna</taxon>
    </lineage>
</organism>
<reference evidence="1 2" key="1">
    <citation type="submission" date="2017-06" db="EMBL/GenBank/DDBJ databases">
        <authorList>
            <person name="Kim H.J."/>
            <person name="Triplett B.A."/>
        </authorList>
    </citation>
    <scope>NUCLEOTIDE SEQUENCE [LARGE SCALE GENOMIC DNA]</scope>
    <source>
        <strain evidence="1 2">DSM 19307</strain>
    </source>
</reference>
<dbReference type="InterPro" id="IPR036782">
    <property type="entry name" value="NE0471-like_N"/>
</dbReference>
<dbReference type="OrthoDB" id="1369138at2"/>
<dbReference type="AlphaFoldDB" id="A0A239EH17"/>
<dbReference type="Proteomes" id="UP000198393">
    <property type="component" value="Unassembled WGS sequence"/>
</dbReference>